<protein>
    <submittedName>
        <fullName evidence="1">Uncharacterized protein</fullName>
    </submittedName>
</protein>
<keyword evidence="2" id="KW-1185">Reference proteome</keyword>
<reference evidence="2" key="1">
    <citation type="submission" date="2017-02" db="EMBL/GenBank/DDBJ databases">
        <authorList>
            <person name="Varghese N."/>
            <person name="Submissions S."/>
        </authorList>
    </citation>
    <scope>NUCLEOTIDE SEQUENCE [LARGE SCALE GENOMIC DNA]</scope>
    <source>
        <strain evidence="2">SM117</strain>
    </source>
</reference>
<evidence type="ECO:0000313" key="2">
    <source>
        <dbReference type="Proteomes" id="UP000190989"/>
    </source>
</evidence>
<accession>A0A1U6IDD4</accession>
<name>A0A1U6IDD4_9SPHN</name>
<dbReference type="RefSeq" id="WP_139384039.1">
    <property type="nucleotide sequence ID" value="NZ_FVZE01000005.1"/>
</dbReference>
<gene>
    <name evidence="1" type="ORF">SAMN06295987_105292</name>
</gene>
<proteinExistence type="predicted"/>
<dbReference type="EMBL" id="FVZE01000005">
    <property type="protein sequence ID" value="SLK06032.1"/>
    <property type="molecule type" value="Genomic_DNA"/>
</dbReference>
<sequence>MNLREGFEERDNFHQSTGRRWGLAAMTALLTSCGGVQDATESNFRAALQSWFDEHGECVNVGDMPAKIRVGTHSRIRTGYEAMVAAGLLTIEKRREEQPSYSGKNRLIDYLVYRPTSEGAKFIGKAADASLGRNELCFARRHVIEVMSWTQPGELMGLRVSQVRYNYRLDDIAPWSADPGLRAAFPRMARAVSIRQGEDKASLILTNEGWRHEKTFRR</sequence>
<evidence type="ECO:0000313" key="1">
    <source>
        <dbReference type="EMBL" id="SLK06032.1"/>
    </source>
</evidence>
<organism evidence="1 2">
    <name type="scientific">Novosphingobium mathurense</name>
    <dbReference type="NCBI Taxonomy" id="428990"/>
    <lineage>
        <taxon>Bacteria</taxon>
        <taxon>Pseudomonadati</taxon>
        <taxon>Pseudomonadota</taxon>
        <taxon>Alphaproteobacteria</taxon>
        <taxon>Sphingomonadales</taxon>
        <taxon>Sphingomonadaceae</taxon>
        <taxon>Novosphingobium</taxon>
    </lineage>
</organism>
<dbReference type="PROSITE" id="PS51257">
    <property type="entry name" value="PROKAR_LIPOPROTEIN"/>
    <property type="match status" value="1"/>
</dbReference>
<dbReference type="STRING" id="428990.SAMN06295987_105292"/>
<dbReference type="Proteomes" id="UP000190989">
    <property type="component" value="Unassembled WGS sequence"/>
</dbReference>
<dbReference type="AlphaFoldDB" id="A0A1U6IDD4"/>